<proteinExistence type="predicted"/>
<accession>A0ACC0LZV8</accession>
<dbReference type="Proteomes" id="UP001062846">
    <property type="component" value="Chromosome 10"/>
</dbReference>
<organism evidence="1 2">
    <name type="scientific">Rhododendron molle</name>
    <name type="common">Chinese azalea</name>
    <name type="synonym">Azalea mollis</name>
    <dbReference type="NCBI Taxonomy" id="49168"/>
    <lineage>
        <taxon>Eukaryota</taxon>
        <taxon>Viridiplantae</taxon>
        <taxon>Streptophyta</taxon>
        <taxon>Embryophyta</taxon>
        <taxon>Tracheophyta</taxon>
        <taxon>Spermatophyta</taxon>
        <taxon>Magnoliopsida</taxon>
        <taxon>eudicotyledons</taxon>
        <taxon>Gunneridae</taxon>
        <taxon>Pentapetalae</taxon>
        <taxon>asterids</taxon>
        <taxon>Ericales</taxon>
        <taxon>Ericaceae</taxon>
        <taxon>Ericoideae</taxon>
        <taxon>Rhodoreae</taxon>
        <taxon>Rhododendron</taxon>
    </lineage>
</organism>
<name>A0ACC0LZV8_RHOML</name>
<evidence type="ECO:0000313" key="1">
    <source>
        <dbReference type="EMBL" id="KAI8534046.1"/>
    </source>
</evidence>
<comment type="caution">
    <text evidence="1">The sequence shown here is derived from an EMBL/GenBank/DDBJ whole genome shotgun (WGS) entry which is preliminary data.</text>
</comment>
<evidence type="ECO:0000313" key="2">
    <source>
        <dbReference type="Proteomes" id="UP001062846"/>
    </source>
</evidence>
<keyword evidence="2" id="KW-1185">Reference proteome</keyword>
<sequence length="514" mass="57256">MFISIAVVAALGLLLRLYNTLVVEPRRLQSKLRKQGIDGPPPALILGNILEMKKAGHGSKTKEANDPKNPTLVLPTTHDCSTSLFPFLKKWSQLYGQVFVFSLGYIQIVLVSQPDLVREITTCTSMLELGKPSYQQFEALLGNGVVTSNGTLWKHQRKIIAPEFYSDKVKGMMNLITESAVIILNSWKGRIETGGGMTTINIARDMRSFTGDVISRACFGSDYSKGEEIFNKIRALQKATSNMTFSSAVPVTRYIPTKQNRETWALEKGLRTLILNVVEERTKSGGVENDLLQMLLEGAKNSTEQSQDGTERFVVDNCKSMYLGGYETTAVSAEWCLMLLAANQEWQGRVRDEVLQICGGRIPDYDMIRKMKQLTMVLNESLRLYPPVATISREALRDMKFGDIEVPKGVHLMCPIVALQTDPEFWGPDSYEFKPERSANGIAAACKLPHLYMPFGAGPRGCLGQFMALAELKLLIALILSDFSFTLSPDYVHSPAFHMVIEPEHGVDLVMKKL</sequence>
<dbReference type="EMBL" id="CM046397">
    <property type="protein sequence ID" value="KAI8534046.1"/>
    <property type="molecule type" value="Genomic_DNA"/>
</dbReference>
<protein>
    <submittedName>
        <fullName evidence="1">Uncharacterized protein</fullName>
    </submittedName>
</protein>
<reference evidence="1" key="1">
    <citation type="submission" date="2022-02" db="EMBL/GenBank/DDBJ databases">
        <title>Plant Genome Project.</title>
        <authorList>
            <person name="Zhang R.-G."/>
        </authorList>
    </citation>
    <scope>NUCLEOTIDE SEQUENCE</scope>
    <source>
        <strain evidence="1">AT1</strain>
    </source>
</reference>
<gene>
    <name evidence="1" type="ORF">RHMOL_Rhmol10G0058300</name>
</gene>